<dbReference type="Pfam" id="PF26363">
    <property type="entry name" value="Phospholipase-like"/>
    <property type="match status" value="1"/>
</dbReference>
<sequence>MAYDKEVDMKSHEPTALLDELKVSGDANASSSAEALAELYHARQMALIAQDSYDVARNSGEAPAGWIRASGDLAALRKLMPDVGVSDEQLRSMLQPDESGFRAEIYIPDPTILGPGYKPTLVFKGSAGEVIGPDGATRETAAEDFLANNFPQSVGLKTDYYDRAMNLGVFLRRSGLDFDITGHSLGGGMTSAASAVTGMRAFTYNAAGLHPDTARRFAAEQGGLPLYDTAHTVTAWQVQGEVLNDGVQRDLAGLGERDRRRLAGLLADTASLLRELPQARETLKQSMAAHLPESTHSTVHAFLDRLAQPDAAVLIRDLPQAAGDRRPPLVAMTEHDRALVRREEVASMAELHRLAGPLLQVAASTARGAELGRSAGELAASGGRIADTGLDWAGARASEAWSWAGDFAGQGYRVTGIAAQWGAQSLGDVAGHWRRARAGAEALALQADAWMDARRDDTAASFARVVGWAAGAHPGATADRLQSQADGMAATLEARAAQARAHGEAAAADALERGRQAAATFGMIGDALGQAANAGMARRGETARATLHAVGDRMQVAFDAAGEPIATGTGRVPAAGAAIGATTGAIVGAATTYRPDSPFTASDVTATVRLWRQGPAALHESVERHGMAGAMIPSLDVEIARQERAARALLQSRQRAQSGPVPAESGAARPDSGTGRTTDAEVRSPLWQGESGRALGRLLDALREGDAERIGAASTDLLGTSAARDWLQAGQARLDAMPPRRPAADDYGALSCPAPDHVAELMHGR</sequence>
<gene>
    <name evidence="2" type="ORF">QFW81_14530</name>
</gene>
<reference evidence="2 3" key="1">
    <citation type="submission" date="2023-04" db="EMBL/GenBank/DDBJ databases">
        <title>Luteimonas sp. M1R5S59.</title>
        <authorList>
            <person name="Sun J.-Q."/>
        </authorList>
    </citation>
    <scope>NUCLEOTIDE SEQUENCE [LARGE SCALE GENOMIC DNA]</scope>
    <source>
        <strain evidence="2 3">M1R5S59</strain>
    </source>
</reference>
<protein>
    <submittedName>
        <fullName evidence="2">Phospholipase</fullName>
    </submittedName>
</protein>
<evidence type="ECO:0000256" key="1">
    <source>
        <dbReference type="SAM" id="MobiDB-lite"/>
    </source>
</evidence>
<dbReference type="Proteomes" id="UP001156873">
    <property type="component" value="Unassembled WGS sequence"/>
</dbReference>
<organism evidence="2 3">
    <name type="scientific">Luteimonas kalidii</name>
    <dbReference type="NCBI Taxonomy" id="3042025"/>
    <lineage>
        <taxon>Bacteria</taxon>
        <taxon>Pseudomonadati</taxon>
        <taxon>Pseudomonadota</taxon>
        <taxon>Gammaproteobacteria</taxon>
        <taxon>Lysobacterales</taxon>
        <taxon>Lysobacteraceae</taxon>
        <taxon>Luteimonas</taxon>
    </lineage>
</organism>
<evidence type="ECO:0000313" key="3">
    <source>
        <dbReference type="Proteomes" id="UP001156873"/>
    </source>
</evidence>
<evidence type="ECO:0000313" key="2">
    <source>
        <dbReference type="EMBL" id="MDH5835130.1"/>
    </source>
</evidence>
<dbReference type="EMBL" id="JARXRO010000020">
    <property type="protein sequence ID" value="MDH5835130.1"/>
    <property type="molecule type" value="Genomic_DNA"/>
</dbReference>
<feature type="region of interest" description="Disordered" evidence="1">
    <location>
        <begin position="650"/>
        <end position="682"/>
    </location>
</feature>
<dbReference type="RefSeq" id="WP_280579766.1">
    <property type="nucleotide sequence ID" value="NZ_JARXRO010000020.1"/>
</dbReference>
<accession>A0ABT6JWR2</accession>
<name>A0ABT6JWR2_9GAMM</name>
<comment type="caution">
    <text evidence="2">The sequence shown here is derived from an EMBL/GenBank/DDBJ whole genome shotgun (WGS) entry which is preliminary data.</text>
</comment>
<keyword evidence="3" id="KW-1185">Reference proteome</keyword>
<proteinExistence type="predicted"/>